<sequence>MNLKRLLKTPIGIFLISVLLGLGLATMFYKACSGKQCIHFNGPFIDEIDGKTYKFGEECYKYTFQPAKCDSTKKIVDLDSSKEPNV</sequence>
<keyword evidence="1" id="KW-0472">Membrane</keyword>
<evidence type="ECO:0000313" key="2">
    <source>
        <dbReference type="EMBL" id="QHT21441.1"/>
    </source>
</evidence>
<evidence type="ECO:0000256" key="1">
    <source>
        <dbReference type="SAM" id="Phobius"/>
    </source>
</evidence>
<name>A0A6C0DYJ2_9ZZZZ</name>
<proteinExistence type="predicted"/>
<reference evidence="2" key="1">
    <citation type="journal article" date="2020" name="Nature">
        <title>Giant virus diversity and host interactions through global metagenomics.</title>
        <authorList>
            <person name="Schulz F."/>
            <person name="Roux S."/>
            <person name="Paez-Espino D."/>
            <person name="Jungbluth S."/>
            <person name="Walsh D.A."/>
            <person name="Denef V.J."/>
            <person name="McMahon K.D."/>
            <person name="Konstantinidis K.T."/>
            <person name="Eloe-Fadrosh E.A."/>
            <person name="Kyrpides N.C."/>
            <person name="Woyke T."/>
        </authorList>
    </citation>
    <scope>NUCLEOTIDE SEQUENCE</scope>
    <source>
        <strain evidence="2">GVMAG-M-3300023174-92</strain>
    </source>
</reference>
<organism evidence="2">
    <name type="scientific">viral metagenome</name>
    <dbReference type="NCBI Taxonomy" id="1070528"/>
    <lineage>
        <taxon>unclassified sequences</taxon>
        <taxon>metagenomes</taxon>
        <taxon>organismal metagenomes</taxon>
    </lineage>
</organism>
<keyword evidence="1" id="KW-1133">Transmembrane helix</keyword>
<protein>
    <submittedName>
        <fullName evidence="2">Uncharacterized protein</fullName>
    </submittedName>
</protein>
<feature type="transmembrane region" description="Helical" evidence="1">
    <location>
        <begin position="12"/>
        <end position="29"/>
    </location>
</feature>
<accession>A0A6C0DYJ2</accession>
<dbReference type="AlphaFoldDB" id="A0A6C0DYJ2"/>
<dbReference type="EMBL" id="MN739692">
    <property type="protein sequence ID" value="QHT21441.1"/>
    <property type="molecule type" value="Genomic_DNA"/>
</dbReference>
<keyword evidence="1" id="KW-0812">Transmembrane</keyword>